<dbReference type="Proteomes" id="UP000670776">
    <property type="component" value="Unassembled WGS sequence"/>
</dbReference>
<reference evidence="2 3" key="1">
    <citation type="submission" date="2021-04" db="EMBL/GenBank/DDBJ databases">
        <title>Mariniflexile gromovii gen. nov., sp. nov., a gliding bacterium isolated from the sea urchin Strongylocentrotus intermedius.</title>
        <authorList>
            <person name="Ko S."/>
            <person name="Le V."/>
            <person name="Ahn C.-Y."/>
            <person name="Oh H.-M."/>
        </authorList>
    </citation>
    <scope>NUCLEOTIDE SEQUENCE [LARGE SCALE GENOMIC DNA]</scope>
    <source>
        <strain evidence="2 3">KCTC 12570</strain>
    </source>
</reference>
<sequence>MTLNITTECFHLASVNLQDSLTYNILKDFVFPFILALIGALVAWLVFIRQIVSDRKNELNAKKEDIKNKLTYFSMIVNNAIENSKGQNKNIKDLIYQIDNSGIDSIPLTKHVTYDLKILAEKIDKEDYLLSYLKFYSKENKKKLLNEFKEILDSCGIINDIFIQINNDLESKQVLEFELKKNYNLNLDNWSDAFGGSLVYLKEKNDPLFFELFKIQENSNKIKHINLEKSIWQQHEKLLLPTLFLLDKAHSEHKEFDDNLGNLWILTNQTIHLFNNLEQASKQIKTMLTQQSELVNNQIAVLEKASQKLRNIFLD</sequence>
<feature type="transmembrane region" description="Helical" evidence="1">
    <location>
        <begin position="29"/>
        <end position="48"/>
    </location>
</feature>
<dbReference type="EMBL" id="JAGJCB010000003">
    <property type="protein sequence ID" value="MBP0903022.1"/>
    <property type="molecule type" value="Genomic_DNA"/>
</dbReference>
<keyword evidence="1" id="KW-0812">Transmembrane</keyword>
<comment type="caution">
    <text evidence="2">The sequence shown here is derived from an EMBL/GenBank/DDBJ whole genome shotgun (WGS) entry which is preliminary data.</text>
</comment>
<proteinExistence type="predicted"/>
<dbReference type="RefSeq" id="WP_209652973.1">
    <property type="nucleotide sequence ID" value="NZ_JAGJCB010000003.1"/>
</dbReference>
<evidence type="ECO:0000313" key="3">
    <source>
        <dbReference type="Proteomes" id="UP000670776"/>
    </source>
</evidence>
<organism evidence="2 3">
    <name type="scientific">Mariniflexile gromovii</name>
    <dbReference type="NCBI Taxonomy" id="362523"/>
    <lineage>
        <taxon>Bacteria</taxon>
        <taxon>Pseudomonadati</taxon>
        <taxon>Bacteroidota</taxon>
        <taxon>Flavobacteriia</taxon>
        <taxon>Flavobacteriales</taxon>
        <taxon>Flavobacteriaceae</taxon>
        <taxon>Mariniflexile</taxon>
    </lineage>
</organism>
<gene>
    <name evidence="2" type="ORF">J8H85_04210</name>
</gene>
<name>A0ABS4BR75_9FLAO</name>
<keyword evidence="1" id="KW-1133">Transmembrane helix</keyword>
<evidence type="ECO:0000256" key="1">
    <source>
        <dbReference type="SAM" id="Phobius"/>
    </source>
</evidence>
<keyword evidence="3" id="KW-1185">Reference proteome</keyword>
<evidence type="ECO:0000313" key="2">
    <source>
        <dbReference type="EMBL" id="MBP0903022.1"/>
    </source>
</evidence>
<accession>A0ABS4BR75</accession>
<protein>
    <submittedName>
        <fullName evidence="2">Uncharacterized protein</fullName>
    </submittedName>
</protein>
<keyword evidence="1" id="KW-0472">Membrane</keyword>